<comment type="caution">
    <text evidence="1">The sequence shown here is derived from an EMBL/GenBank/DDBJ whole genome shotgun (WGS) entry which is preliminary data.</text>
</comment>
<evidence type="ECO:0000313" key="2">
    <source>
        <dbReference type="Proteomes" id="UP001164539"/>
    </source>
</evidence>
<keyword evidence="2" id="KW-1185">Reference proteome</keyword>
<reference evidence="1 2" key="1">
    <citation type="journal article" date="2023" name="Science">
        <title>Complex scaffold remodeling in plant triterpene biosynthesis.</title>
        <authorList>
            <person name="De La Pena R."/>
            <person name="Hodgson H."/>
            <person name="Liu J.C."/>
            <person name="Stephenson M.J."/>
            <person name="Martin A.C."/>
            <person name="Owen C."/>
            <person name="Harkess A."/>
            <person name="Leebens-Mack J."/>
            <person name="Jimenez L.E."/>
            <person name="Osbourn A."/>
            <person name="Sattely E.S."/>
        </authorList>
    </citation>
    <scope>NUCLEOTIDE SEQUENCE [LARGE SCALE GENOMIC DNA]</scope>
    <source>
        <strain evidence="2">cv. JPN11</strain>
        <tissue evidence="1">Leaf</tissue>
    </source>
</reference>
<proteinExistence type="predicted"/>
<gene>
    <name evidence="1" type="ORF">OWV82_022904</name>
</gene>
<dbReference type="EMBL" id="CM051406">
    <property type="protein sequence ID" value="KAJ4702922.1"/>
    <property type="molecule type" value="Genomic_DNA"/>
</dbReference>
<dbReference type="Proteomes" id="UP001164539">
    <property type="component" value="Chromosome 13"/>
</dbReference>
<accession>A0ACC1WV27</accession>
<evidence type="ECO:0000313" key="1">
    <source>
        <dbReference type="EMBL" id="KAJ4702922.1"/>
    </source>
</evidence>
<sequence>MEIAIIRANIEENQEATMARFISGLNKEIADVVDVQHYVEMEELLHKAIKVEKQIKSKKFRFGSASSFSWKSNWKDNKVTSKPKEKPKQKDSIVVSKSKIETEISSKSCEVKCFRCQGFGHIASQCPNKRVMIVLENEKIESASSSEDEMPPLADYSNIEIEELVQGDLLITRRTLSIQPKDDVDVEQREHIFHTRCHVKDKVCTMIIDSGSCTNVASTLLVDKLNLNTIKHPKPYKLQWLNECGEIRVTKQVLIFFSIGKYEDKVLCDVAPMHAAHLLLGRPWQFDRKVTHDGYKNCYSFVMNNQTVVLTPLKPLQAYEDHIRITRECKMREEQKCEQVEKKKKESEQAKTKKASEAEMKIREESVQKGEKRKGMSIFVEKK</sequence>
<protein>
    <submittedName>
        <fullName evidence="1">Transposon Ty3-I Gag-Pol polyprotein</fullName>
    </submittedName>
</protein>
<name>A0ACC1WV27_MELAZ</name>
<organism evidence="1 2">
    <name type="scientific">Melia azedarach</name>
    <name type="common">Chinaberry tree</name>
    <dbReference type="NCBI Taxonomy" id="155640"/>
    <lineage>
        <taxon>Eukaryota</taxon>
        <taxon>Viridiplantae</taxon>
        <taxon>Streptophyta</taxon>
        <taxon>Embryophyta</taxon>
        <taxon>Tracheophyta</taxon>
        <taxon>Spermatophyta</taxon>
        <taxon>Magnoliopsida</taxon>
        <taxon>eudicotyledons</taxon>
        <taxon>Gunneridae</taxon>
        <taxon>Pentapetalae</taxon>
        <taxon>rosids</taxon>
        <taxon>malvids</taxon>
        <taxon>Sapindales</taxon>
        <taxon>Meliaceae</taxon>
        <taxon>Melia</taxon>
    </lineage>
</organism>